<name>A0A9W4EBN9_9ACTN</name>
<comment type="caution">
    <text evidence="2">The sequence shown here is derived from an EMBL/GenBank/DDBJ whole genome shotgun (WGS) entry which is preliminary data.</text>
</comment>
<feature type="compositionally biased region" description="Low complexity" evidence="1">
    <location>
        <begin position="201"/>
        <end position="218"/>
    </location>
</feature>
<feature type="compositionally biased region" description="Basic and acidic residues" evidence="1">
    <location>
        <begin position="100"/>
        <end position="111"/>
    </location>
</feature>
<feature type="region of interest" description="Disordered" evidence="1">
    <location>
        <begin position="15"/>
        <end position="34"/>
    </location>
</feature>
<dbReference type="AlphaFoldDB" id="A0A9W4EBN9"/>
<sequence>MLPTECVCQPPLQTACRTPQRKGSTRDDHARPAQPVPFAAVRAAVPGPRPVPRRQLSLNARRTPHSYAFSRGGALRRPARRAPPRPALPTHAAWSTHVRSGRDLVHPLPRSDRHRHRGRPRQPRRGVRPRRDRRPLAAGRRGSGGLRRAAAEPLHARADRAVPRGRQRPRAVGAFPRRGHQGDRPDLDRGAAVDPGPPGQRPARTGAAARQAARRPAP</sequence>
<feature type="region of interest" description="Disordered" evidence="1">
    <location>
        <begin position="45"/>
        <end position="218"/>
    </location>
</feature>
<keyword evidence="3" id="KW-1185">Reference proteome</keyword>
<protein>
    <submittedName>
        <fullName evidence="2">Uncharacterized protein</fullName>
    </submittedName>
</protein>
<reference evidence="2" key="1">
    <citation type="submission" date="2021-05" db="EMBL/GenBank/DDBJ databases">
        <authorList>
            <person name="Arsene-Ploetze F."/>
        </authorList>
    </citation>
    <scope>NUCLEOTIDE SEQUENCE</scope>
    <source>
        <strain evidence="2">DSM 42138</strain>
    </source>
</reference>
<dbReference type="Proteomes" id="UP001152519">
    <property type="component" value="Unassembled WGS sequence"/>
</dbReference>
<accession>A0A9W4EBN9</accession>
<evidence type="ECO:0000313" key="2">
    <source>
        <dbReference type="EMBL" id="CAG6399061.1"/>
    </source>
</evidence>
<feature type="compositionally biased region" description="Basic and acidic residues" evidence="1">
    <location>
        <begin position="180"/>
        <end position="191"/>
    </location>
</feature>
<gene>
    <name evidence="2" type="ORF">SCOCK_80216</name>
</gene>
<organism evidence="2 3">
    <name type="scientific">Actinacidiphila cocklensis</name>
    <dbReference type="NCBI Taxonomy" id="887465"/>
    <lineage>
        <taxon>Bacteria</taxon>
        <taxon>Bacillati</taxon>
        <taxon>Actinomycetota</taxon>
        <taxon>Actinomycetes</taxon>
        <taxon>Kitasatosporales</taxon>
        <taxon>Streptomycetaceae</taxon>
        <taxon>Actinacidiphila</taxon>
    </lineage>
</organism>
<evidence type="ECO:0000256" key="1">
    <source>
        <dbReference type="SAM" id="MobiDB-lite"/>
    </source>
</evidence>
<feature type="compositionally biased region" description="Basic residues" evidence="1">
    <location>
        <begin position="112"/>
        <end position="133"/>
    </location>
</feature>
<evidence type="ECO:0000313" key="3">
    <source>
        <dbReference type="Proteomes" id="UP001152519"/>
    </source>
</evidence>
<proteinExistence type="predicted"/>
<dbReference type="EMBL" id="CAJSLV010000114">
    <property type="protein sequence ID" value="CAG6399061.1"/>
    <property type="molecule type" value="Genomic_DNA"/>
</dbReference>